<dbReference type="InterPro" id="IPR006600">
    <property type="entry name" value="HTH_CenpB_DNA-bd_dom"/>
</dbReference>
<evidence type="ECO:0000256" key="1">
    <source>
        <dbReference type="ARBA" id="ARBA00023125"/>
    </source>
</evidence>
<protein>
    <recommendedName>
        <fullName evidence="2">HTH CENPB-type domain-containing protein</fullName>
    </recommendedName>
</protein>
<reference evidence="3 4" key="1">
    <citation type="submission" date="2018-09" db="EMBL/GenBank/DDBJ databases">
        <title>Genomic investigation of the strawberry pathogen Phytophthora fragariae indicates pathogenicity is determined by transcriptional variation in three key races.</title>
        <authorList>
            <person name="Adams T.M."/>
            <person name="Armitage A.D."/>
            <person name="Sobczyk M.K."/>
            <person name="Bates H.J."/>
            <person name="Dunwell J.M."/>
            <person name="Nellist C.F."/>
            <person name="Harrison R.J."/>
        </authorList>
    </citation>
    <scope>NUCLEOTIDE SEQUENCE [LARGE SCALE GENOMIC DNA]</scope>
    <source>
        <strain evidence="3 4">SCRP249</strain>
    </source>
</reference>
<accession>A0A6A3M6R1</accession>
<organism evidence="3 4">
    <name type="scientific">Phytophthora rubi</name>
    <dbReference type="NCBI Taxonomy" id="129364"/>
    <lineage>
        <taxon>Eukaryota</taxon>
        <taxon>Sar</taxon>
        <taxon>Stramenopiles</taxon>
        <taxon>Oomycota</taxon>
        <taxon>Peronosporomycetes</taxon>
        <taxon>Peronosporales</taxon>
        <taxon>Peronosporaceae</taxon>
        <taxon>Phytophthora</taxon>
    </lineage>
</organism>
<evidence type="ECO:0000259" key="2">
    <source>
        <dbReference type="Pfam" id="PF03221"/>
    </source>
</evidence>
<dbReference type="Gene3D" id="1.10.10.60">
    <property type="entry name" value="Homeodomain-like"/>
    <property type="match status" value="1"/>
</dbReference>
<dbReference type="EMBL" id="QXFV01000787">
    <property type="protein sequence ID" value="KAE9026237.1"/>
    <property type="molecule type" value="Genomic_DNA"/>
</dbReference>
<feature type="domain" description="HTH CENPB-type" evidence="2">
    <location>
        <begin position="10"/>
        <end position="54"/>
    </location>
</feature>
<dbReference type="GO" id="GO:0003677">
    <property type="term" value="F:DNA binding"/>
    <property type="evidence" value="ECO:0007669"/>
    <property type="project" value="UniProtKB-KW"/>
</dbReference>
<evidence type="ECO:0000313" key="4">
    <source>
        <dbReference type="Proteomes" id="UP000429607"/>
    </source>
</evidence>
<evidence type="ECO:0000313" key="3">
    <source>
        <dbReference type="EMBL" id="KAE9026237.1"/>
    </source>
</evidence>
<gene>
    <name evidence="3" type="ORF">PR001_g12244</name>
</gene>
<keyword evidence="1" id="KW-0238">DNA-binding</keyword>
<name>A0A6A3M6R1_9STRA</name>
<comment type="caution">
    <text evidence="3">The sequence shown here is derived from an EMBL/GenBank/DDBJ whole genome shotgun (WGS) entry which is preliminary data.</text>
</comment>
<dbReference type="Pfam" id="PF03221">
    <property type="entry name" value="HTH_Tnp_Tc5"/>
    <property type="match status" value="1"/>
</dbReference>
<proteinExistence type="predicted"/>
<sequence length="117" mass="13207">MGTETLLSSDGESEIVKWIDNLRSEGAPVSAFMLQRKALEIAAGGGLSKDGFKALWAFRKGYLLRHMFSLRRHKRQGQKPPADSDVARAELHVKVRELVQEHGVDRVYNVRQFSLNT</sequence>
<dbReference type="Proteomes" id="UP000429607">
    <property type="component" value="Unassembled WGS sequence"/>
</dbReference>
<dbReference type="AlphaFoldDB" id="A0A6A3M6R1"/>